<feature type="compositionally biased region" description="Basic and acidic residues" evidence="1">
    <location>
        <begin position="71"/>
        <end position="83"/>
    </location>
</feature>
<gene>
    <name evidence="2" type="ORF">ASIM_LOCUS4771</name>
</gene>
<dbReference type="OrthoDB" id="10545305at2759"/>
<feature type="region of interest" description="Disordered" evidence="1">
    <location>
        <begin position="64"/>
        <end position="83"/>
    </location>
</feature>
<accession>A0A0M3JBI8</accession>
<dbReference type="Proteomes" id="UP000267096">
    <property type="component" value="Unassembled WGS sequence"/>
</dbReference>
<name>A0A0M3JBI8_ANISI</name>
<dbReference type="EMBL" id="UYRR01008688">
    <property type="protein sequence ID" value="VDK24448.1"/>
    <property type="molecule type" value="Genomic_DNA"/>
</dbReference>
<evidence type="ECO:0000313" key="3">
    <source>
        <dbReference type="Proteomes" id="UP000267096"/>
    </source>
</evidence>
<evidence type="ECO:0000313" key="4">
    <source>
        <dbReference type="WBParaSite" id="ASIM_0000496401-mRNA-1"/>
    </source>
</evidence>
<protein>
    <submittedName>
        <fullName evidence="4">Ovule protein</fullName>
    </submittedName>
</protein>
<evidence type="ECO:0000256" key="1">
    <source>
        <dbReference type="SAM" id="MobiDB-lite"/>
    </source>
</evidence>
<evidence type="ECO:0000313" key="2">
    <source>
        <dbReference type="EMBL" id="VDK24448.1"/>
    </source>
</evidence>
<proteinExistence type="predicted"/>
<reference evidence="2 3" key="2">
    <citation type="submission" date="2018-11" db="EMBL/GenBank/DDBJ databases">
        <authorList>
            <consortium name="Pathogen Informatics"/>
        </authorList>
    </citation>
    <scope>NUCLEOTIDE SEQUENCE [LARGE SCALE GENOMIC DNA]</scope>
</reference>
<dbReference type="WBParaSite" id="ASIM_0000496401-mRNA-1">
    <property type="protein sequence ID" value="ASIM_0000496401-mRNA-1"/>
    <property type="gene ID" value="ASIM_0000496401"/>
</dbReference>
<keyword evidence="3" id="KW-1185">Reference proteome</keyword>
<reference evidence="4" key="1">
    <citation type="submission" date="2017-02" db="UniProtKB">
        <authorList>
            <consortium name="WormBaseParasite"/>
        </authorList>
    </citation>
    <scope>IDENTIFICATION</scope>
</reference>
<sequence length="83" mass="9302">MDKASQSSSTRPAICTEPCVTTIDIHPQLLLMNEPTSEGSSRINPTLPYFYESSDQALEEYYLPSAPSSEHSSDIYHKDSFEE</sequence>
<organism evidence="4">
    <name type="scientific">Anisakis simplex</name>
    <name type="common">Herring worm</name>
    <dbReference type="NCBI Taxonomy" id="6269"/>
    <lineage>
        <taxon>Eukaryota</taxon>
        <taxon>Metazoa</taxon>
        <taxon>Ecdysozoa</taxon>
        <taxon>Nematoda</taxon>
        <taxon>Chromadorea</taxon>
        <taxon>Rhabditida</taxon>
        <taxon>Spirurina</taxon>
        <taxon>Ascaridomorpha</taxon>
        <taxon>Ascaridoidea</taxon>
        <taxon>Anisakidae</taxon>
        <taxon>Anisakis</taxon>
        <taxon>Anisakis simplex complex</taxon>
    </lineage>
</organism>
<dbReference type="AlphaFoldDB" id="A0A0M3JBI8"/>